<sequence length="840" mass="90593">MRPPYGCSLRQRESCTPQEGASSWPSIRPDETGHTWGEKQATLRRGQSVQTLAEESARMAAGVMDQAQMLREIRKIQADDSLSDAEKAKRRQALLSGSWKQAEAATQEDKAQGSKALEQEPAPKTTIFDESLKCAMCMDLCNRPITAPCQHNFCLGCFNKWTGQGKKTCPTCRAALPAKFSSNPRINTALATAIRMAKLGQERPASKQQVERMNDKDRPDEAFTTDRAVRAGRANASSGRIMVTVPGDHFGPIPPEADPRGTGVRVGEFWRDRLDCRQWGAHFPHVAGIAGQSGQGAQSVVLSGGYEDDRDEGEWFLYTGSGGRDLSGNKRVSNVQSFDQVFDKMNKALQVSCVKGLPVRVVRSHKEKKSAYAPSEEQPVRYDGIYRIAACYRKPGTQGKLVCRYLFRRCDNEPAPWVSDEAGDGPWEAELPAEALKDMKAAKGAVHTMSKDPWWDWNEGKQTWGWARDPPVSQRPAGGDGDEAAAGPKKLRRKASEHERALREFTCNLCSHVLRLPLSTPCGHHFCKPCLEGLFEERSASQPERTAVAARSLRVRKELKPCPTCKANIEDFMASAQVNQGMVEVISKLQEAAKQASTAAAKLEADACGDAAGDVEGACQEYAAAEAAVEEAAEAAGVAGSVALAAIAEEEPSQAQQEDEPGLDEDVPTQETAPVAAGSKAKQSEEEATESKMAGLIAEFGEFDEGLVRALLLDQAGDVLEVRVYLGKMRRAAAAAERKAKKTAAADVLNPPAVEAAVDGSPSEAPPADLLSGVSAAETKVQRAGAVGDKKAAAAQGPVESTEEFSLTVVFSVLEDAATILCSLLLGCHIIRPSQRQLVH</sequence>
<dbReference type="Pfam" id="PF02182">
    <property type="entry name" value="SAD_SRA"/>
    <property type="match status" value="1"/>
</dbReference>
<dbReference type="SUPFAM" id="SSF57850">
    <property type="entry name" value="RING/U-box"/>
    <property type="match status" value="2"/>
</dbReference>
<dbReference type="PROSITE" id="PS00518">
    <property type="entry name" value="ZF_RING_1"/>
    <property type="match status" value="1"/>
</dbReference>
<feature type="compositionally biased region" description="Basic and acidic residues" evidence="10">
    <location>
        <begin position="28"/>
        <end position="37"/>
    </location>
</feature>
<dbReference type="SUPFAM" id="SSF88697">
    <property type="entry name" value="PUA domain-like"/>
    <property type="match status" value="1"/>
</dbReference>
<dbReference type="PROSITE" id="PS51015">
    <property type="entry name" value="YDG"/>
    <property type="match status" value="1"/>
</dbReference>
<evidence type="ECO:0000256" key="8">
    <source>
        <dbReference type="PROSITE-ProRule" id="PRU00358"/>
    </source>
</evidence>
<feature type="domain" description="RING-type" evidence="11">
    <location>
        <begin position="134"/>
        <end position="173"/>
    </location>
</feature>
<feature type="region of interest" description="Disordered" evidence="10">
    <location>
        <begin position="242"/>
        <end position="262"/>
    </location>
</feature>
<dbReference type="SMART" id="SM00184">
    <property type="entry name" value="RING"/>
    <property type="match status" value="2"/>
</dbReference>
<dbReference type="InterPro" id="IPR017907">
    <property type="entry name" value="Znf_RING_CS"/>
</dbReference>
<keyword evidence="3 7" id="KW-0863">Zinc-finger</keyword>
<organism evidence="13 14">
    <name type="scientific">Symbiochloris irregularis</name>
    <dbReference type="NCBI Taxonomy" id="706552"/>
    <lineage>
        <taxon>Eukaryota</taxon>
        <taxon>Viridiplantae</taxon>
        <taxon>Chlorophyta</taxon>
        <taxon>core chlorophytes</taxon>
        <taxon>Trebouxiophyceae</taxon>
        <taxon>Trebouxiales</taxon>
        <taxon>Trebouxiaceae</taxon>
        <taxon>Symbiochloris</taxon>
    </lineage>
</organism>
<dbReference type="Gene3D" id="3.30.40.10">
    <property type="entry name" value="Zinc/RING finger domain, C3HC4 (zinc finger)"/>
    <property type="match status" value="2"/>
</dbReference>
<evidence type="ECO:0000256" key="1">
    <source>
        <dbReference type="ARBA" id="ARBA00022679"/>
    </source>
</evidence>
<feature type="compositionally biased region" description="Polar residues" evidence="10">
    <location>
        <begin position="14"/>
        <end position="25"/>
    </location>
</feature>
<feature type="region of interest" description="Disordered" evidence="10">
    <location>
        <begin position="1"/>
        <end position="53"/>
    </location>
</feature>
<keyword evidence="6 8" id="KW-0539">Nucleus</keyword>
<dbReference type="EMBL" id="JALJOQ010000078">
    <property type="protein sequence ID" value="KAK9800861.1"/>
    <property type="molecule type" value="Genomic_DNA"/>
</dbReference>
<keyword evidence="4" id="KW-0862">Zinc</keyword>
<gene>
    <name evidence="13" type="ORF">WJX73_001980</name>
</gene>
<feature type="region of interest" description="Disordered" evidence="10">
    <location>
        <begin position="465"/>
        <end position="495"/>
    </location>
</feature>
<feature type="compositionally biased region" description="Acidic residues" evidence="10">
    <location>
        <begin position="650"/>
        <end position="668"/>
    </location>
</feature>
<dbReference type="InterPro" id="IPR045134">
    <property type="entry name" value="UHRF1/2-like"/>
</dbReference>
<dbReference type="GO" id="GO:0003677">
    <property type="term" value="F:DNA binding"/>
    <property type="evidence" value="ECO:0007669"/>
    <property type="project" value="UniProtKB-KW"/>
</dbReference>
<keyword evidence="5" id="KW-0238">DNA-binding</keyword>
<evidence type="ECO:0000256" key="7">
    <source>
        <dbReference type="PROSITE-ProRule" id="PRU00175"/>
    </source>
</evidence>
<feature type="coiled-coil region" evidence="9">
    <location>
        <begin position="586"/>
        <end position="635"/>
    </location>
</feature>
<dbReference type="InterPro" id="IPR018957">
    <property type="entry name" value="Znf_C3HC4_RING-type"/>
</dbReference>
<proteinExistence type="predicted"/>
<evidence type="ECO:0000313" key="14">
    <source>
        <dbReference type="Proteomes" id="UP001465755"/>
    </source>
</evidence>
<evidence type="ECO:0000256" key="2">
    <source>
        <dbReference type="ARBA" id="ARBA00022723"/>
    </source>
</evidence>
<dbReference type="AlphaFoldDB" id="A0AAW1NVU6"/>
<dbReference type="GO" id="GO:0044027">
    <property type="term" value="P:negative regulation of gene expression via chromosomal CpG island methylation"/>
    <property type="evidence" value="ECO:0007669"/>
    <property type="project" value="TreeGrafter"/>
</dbReference>
<feature type="region of interest" description="Disordered" evidence="10">
    <location>
        <begin position="650"/>
        <end position="690"/>
    </location>
</feature>
<feature type="region of interest" description="Disordered" evidence="10">
    <location>
        <begin position="102"/>
        <end position="123"/>
    </location>
</feature>
<dbReference type="CDD" id="cd23138">
    <property type="entry name" value="RING-HC_ORTHRUS_rpt1"/>
    <property type="match status" value="1"/>
</dbReference>
<dbReference type="PANTHER" id="PTHR14140">
    <property type="entry name" value="E3 UBIQUITIN-PROTEIN LIGASE UHRF-RELATED"/>
    <property type="match status" value="1"/>
</dbReference>
<dbReference type="GO" id="GO:0061630">
    <property type="term" value="F:ubiquitin protein ligase activity"/>
    <property type="evidence" value="ECO:0007669"/>
    <property type="project" value="TreeGrafter"/>
</dbReference>
<dbReference type="GO" id="GO:0016567">
    <property type="term" value="P:protein ubiquitination"/>
    <property type="evidence" value="ECO:0007669"/>
    <property type="project" value="TreeGrafter"/>
</dbReference>
<dbReference type="FunFam" id="2.30.280.10:FF:000002">
    <property type="entry name" value="E3 ubiquitin-protein ligase ORTHRUS 2"/>
    <property type="match status" value="1"/>
</dbReference>
<keyword evidence="14" id="KW-1185">Reference proteome</keyword>
<dbReference type="PROSITE" id="PS50089">
    <property type="entry name" value="ZF_RING_2"/>
    <property type="match status" value="2"/>
</dbReference>
<dbReference type="InterPro" id="IPR036987">
    <property type="entry name" value="SRA-YDG_sf"/>
</dbReference>
<keyword evidence="9" id="KW-0175">Coiled coil</keyword>
<dbReference type="PANTHER" id="PTHR14140:SF27">
    <property type="entry name" value="OS04G0289800 PROTEIN"/>
    <property type="match status" value="1"/>
</dbReference>
<dbReference type="GO" id="GO:0008270">
    <property type="term" value="F:zinc ion binding"/>
    <property type="evidence" value="ECO:0007669"/>
    <property type="project" value="UniProtKB-KW"/>
</dbReference>
<dbReference type="Proteomes" id="UP001465755">
    <property type="component" value="Unassembled WGS sequence"/>
</dbReference>
<evidence type="ECO:0000256" key="4">
    <source>
        <dbReference type="ARBA" id="ARBA00022833"/>
    </source>
</evidence>
<dbReference type="Pfam" id="PF00097">
    <property type="entry name" value="zf-C3HC4"/>
    <property type="match status" value="1"/>
</dbReference>
<dbReference type="InterPro" id="IPR013083">
    <property type="entry name" value="Znf_RING/FYVE/PHD"/>
</dbReference>
<dbReference type="SMART" id="SM00466">
    <property type="entry name" value="SRA"/>
    <property type="match status" value="1"/>
</dbReference>
<dbReference type="Gene3D" id="2.30.280.10">
    <property type="entry name" value="SRA-YDG"/>
    <property type="match status" value="1"/>
</dbReference>
<evidence type="ECO:0000259" key="11">
    <source>
        <dbReference type="PROSITE" id="PS50089"/>
    </source>
</evidence>
<evidence type="ECO:0000256" key="9">
    <source>
        <dbReference type="SAM" id="Coils"/>
    </source>
</evidence>
<evidence type="ECO:0000313" key="13">
    <source>
        <dbReference type="EMBL" id="KAK9800861.1"/>
    </source>
</evidence>
<feature type="domain" description="YDG" evidence="12">
    <location>
        <begin position="259"/>
        <end position="409"/>
    </location>
</feature>
<accession>A0AAW1NVU6</accession>
<comment type="caution">
    <text evidence="13">The sequence shown here is derived from an EMBL/GenBank/DDBJ whole genome shotgun (WGS) entry which is preliminary data.</text>
</comment>
<dbReference type="InterPro" id="IPR047498">
    <property type="entry name" value="RING-HC_ORTHRUS_rpt1"/>
</dbReference>
<dbReference type="GO" id="GO:0005634">
    <property type="term" value="C:nucleus"/>
    <property type="evidence" value="ECO:0007669"/>
    <property type="project" value="UniProtKB-SubCell"/>
</dbReference>
<protein>
    <submittedName>
        <fullName evidence="13">Uncharacterized protein</fullName>
    </submittedName>
</protein>
<dbReference type="InterPro" id="IPR015947">
    <property type="entry name" value="PUA-like_sf"/>
</dbReference>
<evidence type="ECO:0000256" key="3">
    <source>
        <dbReference type="ARBA" id="ARBA00022771"/>
    </source>
</evidence>
<dbReference type="InterPro" id="IPR001841">
    <property type="entry name" value="Znf_RING"/>
</dbReference>
<comment type="subcellular location">
    <subcellularLocation>
        <location evidence="8">Nucleus</location>
    </subcellularLocation>
</comment>
<keyword evidence="2" id="KW-0479">Metal-binding</keyword>
<evidence type="ECO:0000259" key="12">
    <source>
        <dbReference type="PROSITE" id="PS51015"/>
    </source>
</evidence>
<name>A0AAW1NVU6_9CHLO</name>
<evidence type="ECO:0000256" key="10">
    <source>
        <dbReference type="SAM" id="MobiDB-lite"/>
    </source>
</evidence>
<dbReference type="InterPro" id="IPR003105">
    <property type="entry name" value="SRA_YDG"/>
</dbReference>
<keyword evidence="1" id="KW-0808">Transferase</keyword>
<feature type="domain" description="RING-type" evidence="11">
    <location>
        <begin position="507"/>
        <end position="566"/>
    </location>
</feature>
<dbReference type="Pfam" id="PF13923">
    <property type="entry name" value="zf-C3HC4_2"/>
    <property type="match status" value="1"/>
</dbReference>
<evidence type="ECO:0000256" key="5">
    <source>
        <dbReference type="ARBA" id="ARBA00023125"/>
    </source>
</evidence>
<evidence type="ECO:0000256" key="6">
    <source>
        <dbReference type="ARBA" id="ARBA00023242"/>
    </source>
</evidence>
<reference evidence="13 14" key="1">
    <citation type="journal article" date="2024" name="Nat. Commun.">
        <title>Phylogenomics reveals the evolutionary origins of lichenization in chlorophyte algae.</title>
        <authorList>
            <person name="Puginier C."/>
            <person name="Libourel C."/>
            <person name="Otte J."/>
            <person name="Skaloud P."/>
            <person name="Haon M."/>
            <person name="Grisel S."/>
            <person name="Petersen M."/>
            <person name="Berrin J.G."/>
            <person name="Delaux P.M."/>
            <person name="Dal Grande F."/>
            <person name="Keller J."/>
        </authorList>
    </citation>
    <scope>NUCLEOTIDE SEQUENCE [LARGE SCALE GENOMIC DNA]</scope>
    <source>
        <strain evidence="13 14">SAG 2036</strain>
    </source>
</reference>